<dbReference type="Gene3D" id="3.40.50.2300">
    <property type="match status" value="1"/>
</dbReference>
<dbReference type="GO" id="GO:0005886">
    <property type="term" value="C:plasma membrane"/>
    <property type="evidence" value="ECO:0007669"/>
    <property type="project" value="TreeGrafter"/>
</dbReference>
<dbReference type="InterPro" id="IPR003594">
    <property type="entry name" value="HATPase_dom"/>
</dbReference>
<dbReference type="InterPro" id="IPR036890">
    <property type="entry name" value="HATPase_C_sf"/>
</dbReference>
<proteinExistence type="predicted"/>
<protein>
    <recommendedName>
        <fullName evidence="2">histidine kinase</fullName>
        <ecNumber evidence="2">2.7.13.3</ecNumber>
    </recommendedName>
</protein>
<evidence type="ECO:0000259" key="9">
    <source>
        <dbReference type="PROSITE" id="PS50110"/>
    </source>
</evidence>
<dbReference type="Gene3D" id="1.10.287.130">
    <property type="match status" value="1"/>
</dbReference>
<evidence type="ECO:0000256" key="3">
    <source>
        <dbReference type="ARBA" id="ARBA00022679"/>
    </source>
</evidence>
<dbReference type="GO" id="GO:0009927">
    <property type="term" value="F:histidine phosphotransfer kinase activity"/>
    <property type="evidence" value="ECO:0007669"/>
    <property type="project" value="TreeGrafter"/>
</dbReference>
<evidence type="ECO:0000313" key="10">
    <source>
        <dbReference type="EMBL" id="CAD9261702.1"/>
    </source>
</evidence>
<keyword evidence="7" id="KW-0812">Transmembrane</keyword>
<dbReference type="SMART" id="SM00387">
    <property type="entry name" value="HATPase_c"/>
    <property type="match status" value="1"/>
</dbReference>
<keyword evidence="7" id="KW-1133">Transmembrane helix</keyword>
<dbReference type="SUPFAM" id="SSF55874">
    <property type="entry name" value="ATPase domain of HSP90 chaperone/DNA topoisomerase II/histidine kinase"/>
    <property type="match status" value="1"/>
</dbReference>
<feature type="compositionally biased region" description="Low complexity" evidence="6">
    <location>
        <begin position="35"/>
        <end position="49"/>
    </location>
</feature>
<feature type="modified residue" description="4-aspartylphosphate" evidence="5">
    <location>
        <position position="881"/>
    </location>
</feature>
<dbReference type="AlphaFoldDB" id="A0A7S1UCH0"/>
<feature type="region of interest" description="Disordered" evidence="6">
    <location>
        <begin position="553"/>
        <end position="612"/>
    </location>
</feature>
<organism evidence="10">
    <name type="scientific">Phaeomonas parva</name>
    <dbReference type="NCBI Taxonomy" id="124430"/>
    <lineage>
        <taxon>Eukaryota</taxon>
        <taxon>Sar</taxon>
        <taxon>Stramenopiles</taxon>
        <taxon>Ochrophyta</taxon>
        <taxon>Pinguiophyceae</taxon>
        <taxon>Pinguiochrysidales</taxon>
        <taxon>Pinguiochrysidaceae</taxon>
        <taxon>Phaeomonas</taxon>
    </lineage>
</organism>
<keyword evidence="3" id="KW-0808">Transferase</keyword>
<reference evidence="10" key="1">
    <citation type="submission" date="2021-01" db="EMBL/GenBank/DDBJ databases">
        <authorList>
            <person name="Corre E."/>
            <person name="Pelletier E."/>
            <person name="Niang G."/>
            <person name="Scheremetjew M."/>
            <person name="Finn R."/>
            <person name="Kale V."/>
            <person name="Holt S."/>
            <person name="Cochrane G."/>
            <person name="Meng A."/>
            <person name="Brown T."/>
            <person name="Cohen L."/>
        </authorList>
    </citation>
    <scope>NUCLEOTIDE SEQUENCE</scope>
    <source>
        <strain evidence="10">CCMP2877</strain>
    </source>
</reference>
<evidence type="ECO:0000256" key="2">
    <source>
        <dbReference type="ARBA" id="ARBA00012438"/>
    </source>
</evidence>
<dbReference type="PROSITE" id="PS50110">
    <property type="entry name" value="RESPONSE_REGULATORY"/>
    <property type="match status" value="1"/>
</dbReference>
<evidence type="ECO:0000256" key="4">
    <source>
        <dbReference type="ARBA" id="ARBA00022777"/>
    </source>
</evidence>
<evidence type="ECO:0000259" key="8">
    <source>
        <dbReference type="PROSITE" id="PS50109"/>
    </source>
</evidence>
<dbReference type="InterPro" id="IPR003661">
    <property type="entry name" value="HisK_dim/P_dom"/>
</dbReference>
<feature type="transmembrane region" description="Helical" evidence="7">
    <location>
        <begin position="229"/>
        <end position="253"/>
    </location>
</feature>
<dbReference type="CDD" id="cd00156">
    <property type="entry name" value="REC"/>
    <property type="match status" value="1"/>
</dbReference>
<dbReference type="Gene3D" id="3.30.565.10">
    <property type="entry name" value="Histidine kinase-like ATPase, C-terminal domain"/>
    <property type="match status" value="1"/>
</dbReference>
<dbReference type="EMBL" id="HBGJ01031759">
    <property type="protein sequence ID" value="CAD9261702.1"/>
    <property type="molecule type" value="Transcribed_RNA"/>
</dbReference>
<feature type="region of interest" description="Disordered" evidence="6">
    <location>
        <begin position="626"/>
        <end position="647"/>
    </location>
</feature>
<dbReference type="CDD" id="cd00082">
    <property type="entry name" value="HisKA"/>
    <property type="match status" value="1"/>
</dbReference>
<feature type="domain" description="Response regulatory" evidence="9">
    <location>
        <begin position="825"/>
        <end position="946"/>
    </location>
</feature>
<accession>A0A7S1UCH0</accession>
<feature type="transmembrane region" description="Helical" evidence="7">
    <location>
        <begin position="189"/>
        <end position="208"/>
    </location>
</feature>
<name>A0A7S1UCH0_9STRA</name>
<dbReference type="PANTHER" id="PTHR43047">
    <property type="entry name" value="TWO-COMPONENT HISTIDINE PROTEIN KINASE"/>
    <property type="match status" value="1"/>
</dbReference>
<dbReference type="PROSITE" id="PS50109">
    <property type="entry name" value="HIS_KIN"/>
    <property type="match status" value="1"/>
</dbReference>
<dbReference type="SMART" id="SM00448">
    <property type="entry name" value="REC"/>
    <property type="match status" value="1"/>
</dbReference>
<keyword evidence="5" id="KW-0597">Phosphoprotein</keyword>
<dbReference type="InterPro" id="IPR005467">
    <property type="entry name" value="His_kinase_dom"/>
</dbReference>
<keyword evidence="4" id="KW-0418">Kinase</keyword>
<evidence type="ECO:0000256" key="1">
    <source>
        <dbReference type="ARBA" id="ARBA00000085"/>
    </source>
</evidence>
<dbReference type="InterPro" id="IPR011006">
    <property type="entry name" value="CheY-like_superfamily"/>
</dbReference>
<dbReference type="EC" id="2.7.13.3" evidence="2"/>
<feature type="compositionally biased region" description="Basic and acidic residues" evidence="6">
    <location>
        <begin position="792"/>
        <end position="806"/>
    </location>
</feature>
<feature type="transmembrane region" description="Helical" evidence="7">
    <location>
        <begin position="331"/>
        <end position="354"/>
    </location>
</feature>
<gene>
    <name evidence="10" type="ORF">PPAR1163_LOCUS20082</name>
</gene>
<dbReference type="GO" id="GO:0000155">
    <property type="term" value="F:phosphorelay sensor kinase activity"/>
    <property type="evidence" value="ECO:0007669"/>
    <property type="project" value="InterPro"/>
</dbReference>
<feature type="domain" description="Histidine kinase" evidence="8">
    <location>
        <begin position="388"/>
        <end position="697"/>
    </location>
</feature>
<dbReference type="SUPFAM" id="SSF52172">
    <property type="entry name" value="CheY-like"/>
    <property type="match status" value="1"/>
</dbReference>
<sequence length="964" mass="106562">MKRGRQHLHHKVAPAVGVDNDENDRIAHFPGGGSASAAPGASCASSDGSLSESTIMSSVQADALAATERMQRIAKGEGNRKHLAHLPIAFGKKNGMPHAQDRDGLPLLKSFVGIDHSDPWLYGREYMLQFKPDLEDAFQTTVHVMDDESQLIVVAIAISSSLIFPRACHSWMVGSPQFGTSDVADTGDAMLLAVVIAVNMKSIIDFVHCRRLRKASSLAEARSIRQAIAFGRMPLLLSFLATQIFAVTAYLTQCGDAKIGYPLGGGCITLETMLLPEQLHFVMLAAWVVYNLAVKSRFDFTCITSVMLATCQVWVYLAVDMSVHNLNQDEVQRYLACLYLSCPLAFLLGTFYHFELLRRRQFLLALANNDHVLKAMDAKGRIQQSAKFLCHELRNPLQSILGGLRSFTALDVSPSTVSDLVLSKEDKAMLETVWIGMVCSAQQLTSITTDVLDFERISAGRLPFQFEKTRLSDTLEDVVKMFRTVYEGVRFNIDVEQDVVTWTDPRRVRQILMNGVSNAIKYTVPKYADKSVPGCPEVTLKMRINQFGAMPFRRDSNLSGGGRGSKMDSNAKANPRKLNFGSFGTRGRYGSDDKSGKNEKNGKGRKDRGVGAAKKVRPLVLEMTVTDNGPGLTLKPGPPHRGMAQRGRRGLGMHLSSAIAEALQGFIDVNELTEWDRDARDFRAVGARFIFCMPVDPNHTTVLAQRINRTTPSVALSRRAAGTRSNRPSFDKESGPNASPTSQPRRGDNDEVPSSRRSSMGRDSPSDHLRPARLHQAVEEKTSAEAASAESVEEKASNEGREDSTRSRGVPRVPGAPPQKKYKYKTMVIEDDETVRTLAQYSLRQCDAAVRCVDDRNLHERVSEITKTTINGVAFDVVFVDIFLGSLDGRDVCRQLREQGYAKAVVAATANTSTEDVASYKAAGFDGVLAKPYMQEDLLKVLQFYEEIGFERSPFVYFERFERD</sequence>
<feature type="region of interest" description="Disordered" evidence="6">
    <location>
        <begin position="1"/>
        <end position="49"/>
    </location>
</feature>
<dbReference type="Pfam" id="PF00072">
    <property type="entry name" value="Response_reg"/>
    <property type="match status" value="1"/>
</dbReference>
<feature type="transmembrane region" description="Helical" evidence="7">
    <location>
        <begin position="300"/>
        <end position="319"/>
    </location>
</feature>
<feature type="region of interest" description="Disordered" evidence="6">
    <location>
        <begin position="713"/>
        <end position="819"/>
    </location>
</feature>
<keyword evidence="7" id="KW-0472">Membrane</keyword>
<comment type="catalytic activity">
    <reaction evidence="1">
        <text>ATP + protein L-histidine = ADP + protein N-phospho-L-histidine.</text>
        <dbReference type="EC" id="2.7.13.3"/>
    </reaction>
</comment>
<evidence type="ECO:0000256" key="6">
    <source>
        <dbReference type="SAM" id="MobiDB-lite"/>
    </source>
</evidence>
<dbReference type="InterPro" id="IPR001789">
    <property type="entry name" value="Sig_transdc_resp-reg_receiver"/>
</dbReference>
<evidence type="ECO:0000256" key="7">
    <source>
        <dbReference type="SAM" id="Phobius"/>
    </source>
</evidence>
<feature type="compositionally biased region" description="Basic and acidic residues" evidence="6">
    <location>
        <begin position="764"/>
        <end position="783"/>
    </location>
</feature>
<dbReference type="PANTHER" id="PTHR43047:SF72">
    <property type="entry name" value="OSMOSENSING HISTIDINE PROTEIN KINASE SLN1"/>
    <property type="match status" value="1"/>
</dbReference>
<feature type="compositionally biased region" description="Basic and acidic residues" evidence="6">
    <location>
        <begin position="589"/>
        <end position="609"/>
    </location>
</feature>
<evidence type="ECO:0000256" key="5">
    <source>
        <dbReference type="PROSITE-ProRule" id="PRU00169"/>
    </source>
</evidence>
<feature type="transmembrane region" description="Helical" evidence="7">
    <location>
        <begin position="151"/>
        <end position="169"/>
    </location>
</feature>
<feature type="compositionally biased region" description="Basic residues" evidence="6">
    <location>
        <begin position="1"/>
        <end position="12"/>
    </location>
</feature>